<evidence type="ECO:0000256" key="1">
    <source>
        <dbReference type="ARBA" id="ARBA00004141"/>
    </source>
</evidence>
<sequence length="553" mass="59959">MSVPNEKRDGGFEEVPITKQEPYTQPNAYELSNDNEQTITGSPRTSTDLTSTPSKNDLAESLDPVYAAKATVLNNALNEIGMGRYQWELFGLVAFGWASDNSWLIVTSLILAPVGNEFNPSEPTFLTLAQNIGLCFGAFFWGFGCDIIGRKWAFNMTLGIAAVFGLAAAGSPTFAAICVFDALWSVGVGGNLPVDSAIFLEFLPGTHQYLLVVLSTFWALAQLIANLIAWPLLGNFTCEQGAATCTKSENMGWRYYLIVMGGLGMIMFILRFFCFKLQEPPKYLMGKGRDEEAVRVVHAVAKKNGKTCDLTLEDLQKCENLFVGPAAGSPEDEIRKKMARSGESEKLDLHHVKALFCDKKTAWSTSLLIIIWGLIGLGFPLYNAFLPYIQASKGVEFGDGSTNTTYLYTVYIALCGIPGACVGAFLVELPRLGRKGALALSTFMTGAFLVGSTFSNSSKDLLAWNCAYTFSQNIMYAVLYASTPETFPTLHRGTGNALVGTANRIMGILAPVIAMVAGLEQSSPIVYTAAGLFGLASIITLFLPFETRGKMSM</sequence>
<feature type="transmembrane region" description="Helical" evidence="8">
    <location>
        <begin position="525"/>
        <end position="545"/>
    </location>
</feature>
<dbReference type="GO" id="GO:0016020">
    <property type="term" value="C:membrane"/>
    <property type="evidence" value="ECO:0007669"/>
    <property type="project" value="UniProtKB-SubCell"/>
</dbReference>
<evidence type="ECO:0000256" key="2">
    <source>
        <dbReference type="ARBA" id="ARBA00008335"/>
    </source>
</evidence>
<dbReference type="InterPro" id="IPR020846">
    <property type="entry name" value="MFS_dom"/>
</dbReference>
<dbReference type="CDD" id="cd17316">
    <property type="entry name" value="MFS_SV2_like"/>
    <property type="match status" value="1"/>
</dbReference>
<feature type="transmembrane region" description="Helical" evidence="8">
    <location>
        <begin position="156"/>
        <end position="177"/>
    </location>
</feature>
<feature type="transmembrane region" description="Helical" evidence="8">
    <location>
        <begin position="210"/>
        <end position="233"/>
    </location>
</feature>
<feature type="transmembrane region" description="Helical" evidence="8">
    <location>
        <begin position="367"/>
        <end position="386"/>
    </location>
</feature>
<evidence type="ECO:0000313" key="11">
    <source>
        <dbReference type="Proteomes" id="UP000812966"/>
    </source>
</evidence>
<keyword evidence="3" id="KW-0813">Transport</keyword>
<name>A0A8K0JK04_9TREE</name>
<keyword evidence="6 8" id="KW-0472">Membrane</keyword>
<reference evidence="10" key="1">
    <citation type="submission" date="2020-04" db="EMBL/GenBank/DDBJ databases">
        <title>Analysis of mating type loci in Filobasidium floriforme.</title>
        <authorList>
            <person name="Nowrousian M."/>
        </authorList>
    </citation>
    <scope>NUCLEOTIDE SEQUENCE</scope>
    <source>
        <strain evidence="10">CBS 6242</strain>
    </source>
</reference>
<evidence type="ECO:0000259" key="9">
    <source>
        <dbReference type="PROSITE" id="PS50850"/>
    </source>
</evidence>
<dbReference type="SUPFAM" id="SSF103473">
    <property type="entry name" value="MFS general substrate transporter"/>
    <property type="match status" value="1"/>
</dbReference>
<dbReference type="PANTHER" id="PTHR23511">
    <property type="entry name" value="SYNAPTIC VESICLE GLYCOPROTEIN 2"/>
    <property type="match status" value="1"/>
</dbReference>
<feature type="transmembrane region" description="Helical" evidence="8">
    <location>
        <begin position="461"/>
        <end position="481"/>
    </location>
</feature>
<feature type="region of interest" description="Disordered" evidence="7">
    <location>
        <begin position="1"/>
        <end position="56"/>
    </location>
</feature>
<evidence type="ECO:0000256" key="6">
    <source>
        <dbReference type="ARBA" id="ARBA00023136"/>
    </source>
</evidence>
<organism evidence="10 11">
    <name type="scientific">Filobasidium floriforme</name>
    <dbReference type="NCBI Taxonomy" id="5210"/>
    <lineage>
        <taxon>Eukaryota</taxon>
        <taxon>Fungi</taxon>
        <taxon>Dikarya</taxon>
        <taxon>Basidiomycota</taxon>
        <taxon>Agaricomycotina</taxon>
        <taxon>Tremellomycetes</taxon>
        <taxon>Filobasidiales</taxon>
        <taxon>Filobasidiaceae</taxon>
        <taxon>Filobasidium</taxon>
    </lineage>
</organism>
<dbReference type="InterPro" id="IPR011701">
    <property type="entry name" value="MFS"/>
</dbReference>
<dbReference type="Proteomes" id="UP000812966">
    <property type="component" value="Unassembled WGS sequence"/>
</dbReference>
<comment type="similarity">
    <text evidence="2">Belongs to the major facilitator superfamily.</text>
</comment>
<evidence type="ECO:0000256" key="5">
    <source>
        <dbReference type="ARBA" id="ARBA00022989"/>
    </source>
</evidence>
<feature type="transmembrane region" description="Helical" evidence="8">
    <location>
        <begin position="436"/>
        <end position="455"/>
    </location>
</feature>
<dbReference type="InterPro" id="IPR036259">
    <property type="entry name" value="MFS_trans_sf"/>
</dbReference>
<feature type="transmembrane region" description="Helical" evidence="8">
    <location>
        <begin position="183"/>
        <end position="203"/>
    </location>
</feature>
<keyword evidence="5 8" id="KW-1133">Transmembrane helix</keyword>
<dbReference type="Gene3D" id="1.20.1250.20">
    <property type="entry name" value="MFS general substrate transporter like domains"/>
    <property type="match status" value="1"/>
</dbReference>
<keyword evidence="4 8" id="KW-0812">Transmembrane</keyword>
<feature type="domain" description="Major facilitator superfamily (MFS) profile" evidence="9">
    <location>
        <begin position="67"/>
        <end position="548"/>
    </location>
</feature>
<dbReference type="EMBL" id="JABELV010000084">
    <property type="protein sequence ID" value="KAG7531714.1"/>
    <property type="molecule type" value="Genomic_DNA"/>
</dbReference>
<proteinExistence type="inferred from homology"/>
<feature type="transmembrane region" description="Helical" evidence="8">
    <location>
        <begin position="253"/>
        <end position="274"/>
    </location>
</feature>
<dbReference type="Pfam" id="PF07690">
    <property type="entry name" value="MFS_1"/>
    <property type="match status" value="1"/>
</dbReference>
<dbReference type="FunFam" id="1.20.1250.20:FF:000171">
    <property type="entry name" value="MFS general substrate transporter"/>
    <property type="match status" value="1"/>
</dbReference>
<dbReference type="PANTHER" id="PTHR23511:SF12">
    <property type="entry name" value="TRANSPORTER, PUTATIVE (AFU_ORTHOLOGUE AFUA_7G01740)-RELATED"/>
    <property type="match status" value="1"/>
</dbReference>
<feature type="transmembrane region" description="Helical" evidence="8">
    <location>
        <begin position="406"/>
        <end position="429"/>
    </location>
</feature>
<feature type="compositionally biased region" description="Basic and acidic residues" evidence="7">
    <location>
        <begin position="1"/>
        <end position="11"/>
    </location>
</feature>
<dbReference type="OrthoDB" id="3936150at2759"/>
<comment type="subcellular location">
    <subcellularLocation>
        <location evidence="1">Membrane</location>
        <topology evidence="1">Multi-pass membrane protein</topology>
    </subcellularLocation>
</comment>
<evidence type="ECO:0000256" key="3">
    <source>
        <dbReference type="ARBA" id="ARBA00022448"/>
    </source>
</evidence>
<protein>
    <recommendedName>
        <fullName evidence="9">Major facilitator superfamily (MFS) profile domain-containing protein</fullName>
    </recommendedName>
</protein>
<gene>
    <name evidence="10" type="ORF">FFLO_04156</name>
</gene>
<feature type="transmembrane region" description="Helical" evidence="8">
    <location>
        <begin position="89"/>
        <end position="112"/>
    </location>
</feature>
<evidence type="ECO:0000256" key="7">
    <source>
        <dbReference type="SAM" id="MobiDB-lite"/>
    </source>
</evidence>
<accession>A0A8K0JK04</accession>
<dbReference type="AlphaFoldDB" id="A0A8K0JK04"/>
<feature type="transmembrane region" description="Helical" evidence="8">
    <location>
        <begin position="124"/>
        <end position="144"/>
    </location>
</feature>
<feature type="transmembrane region" description="Helical" evidence="8">
    <location>
        <begin position="502"/>
        <end position="519"/>
    </location>
</feature>
<evidence type="ECO:0000256" key="8">
    <source>
        <dbReference type="SAM" id="Phobius"/>
    </source>
</evidence>
<evidence type="ECO:0000256" key="4">
    <source>
        <dbReference type="ARBA" id="ARBA00022692"/>
    </source>
</evidence>
<keyword evidence="11" id="KW-1185">Reference proteome</keyword>
<dbReference type="PROSITE" id="PS50850">
    <property type="entry name" value="MFS"/>
    <property type="match status" value="1"/>
</dbReference>
<feature type="compositionally biased region" description="Polar residues" evidence="7">
    <location>
        <begin position="21"/>
        <end position="55"/>
    </location>
</feature>
<evidence type="ECO:0000313" key="10">
    <source>
        <dbReference type="EMBL" id="KAG7531714.1"/>
    </source>
</evidence>
<comment type="caution">
    <text evidence="10">The sequence shown here is derived from an EMBL/GenBank/DDBJ whole genome shotgun (WGS) entry which is preliminary data.</text>
</comment>
<dbReference type="GO" id="GO:0022857">
    <property type="term" value="F:transmembrane transporter activity"/>
    <property type="evidence" value="ECO:0007669"/>
    <property type="project" value="InterPro"/>
</dbReference>